<evidence type="ECO:0000313" key="1">
    <source>
        <dbReference type="EMBL" id="CAE8603832.1"/>
    </source>
</evidence>
<gene>
    <name evidence="1" type="ORF">PGLA1383_LOCUS22029</name>
</gene>
<organism evidence="1 2">
    <name type="scientific">Polarella glacialis</name>
    <name type="common">Dinoflagellate</name>
    <dbReference type="NCBI Taxonomy" id="89957"/>
    <lineage>
        <taxon>Eukaryota</taxon>
        <taxon>Sar</taxon>
        <taxon>Alveolata</taxon>
        <taxon>Dinophyceae</taxon>
        <taxon>Suessiales</taxon>
        <taxon>Suessiaceae</taxon>
        <taxon>Polarella</taxon>
    </lineage>
</organism>
<comment type="caution">
    <text evidence="1">The sequence shown here is derived from an EMBL/GenBank/DDBJ whole genome shotgun (WGS) entry which is preliminary data.</text>
</comment>
<dbReference type="AlphaFoldDB" id="A0A813ERS2"/>
<proteinExistence type="predicted"/>
<dbReference type="EMBL" id="CAJNNV010015834">
    <property type="protein sequence ID" value="CAE8603832.1"/>
    <property type="molecule type" value="Genomic_DNA"/>
</dbReference>
<accession>A0A813ERS2</accession>
<protein>
    <recommendedName>
        <fullName evidence="3">Reverse transcriptase zinc-binding domain-containing protein</fullName>
    </recommendedName>
</protein>
<keyword evidence="2" id="KW-1185">Reference proteome</keyword>
<name>A0A813ERS2_POLGL</name>
<sequence length="404" mass="44632">MLLIIDRWAPLHGACFHVGVDKTVFFLIGSSALPRPLLFRPTVCNPPAPLSFCTTTHRWLGWLWSPAGGARETLVLRVQTASRHAASLSGFVQASGIQLPLAGALFQGKVIGSLIPGMWLYAVMAPDAMKVLEDAWSSWGRLLLGAPPWKNAHAAAWELGWSCYGAAYAMLVIALRRARIWLWPRDDFYRGVFIQSHSFHESWASRSKQLLLDWGLTDICDGNLHDGLQAYKKYVKDALTGKCLGAARTSLDSSSSCLPRDLVHPSGHPSSLLHLLLRFQCDWALLVASRSLCRLRMRLLPLLHRGGRVSHSKKALCIFCNAVISAGPVTHVVLKCPRWQELRSCMLVSGAWRADGVGRLGRLLNLLPGAAGFAELLYLVRVIDLETVLFWSAAGRQSFRCVLP</sequence>
<dbReference type="Proteomes" id="UP000654075">
    <property type="component" value="Unassembled WGS sequence"/>
</dbReference>
<evidence type="ECO:0008006" key="3">
    <source>
        <dbReference type="Google" id="ProtNLM"/>
    </source>
</evidence>
<reference evidence="1" key="1">
    <citation type="submission" date="2021-02" db="EMBL/GenBank/DDBJ databases">
        <authorList>
            <person name="Dougan E. K."/>
            <person name="Rhodes N."/>
            <person name="Thang M."/>
            <person name="Chan C."/>
        </authorList>
    </citation>
    <scope>NUCLEOTIDE SEQUENCE</scope>
</reference>
<evidence type="ECO:0000313" key="2">
    <source>
        <dbReference type="Proteomes" id="UP000654075"/>
    </source>
</evidence>